<feature type="non-terminal residue" evidence="2">
    <location>
        <position position="1"/>
    </location>
</feature>
<feature type="region of interest" description="Disordered" evidence="1">
    <location>
        <begin position="44"/>
        <end position="72"/>
    </location>
</feature>
<dbReference type="Pfam" id="PF04267">
    <property type="entry name" value="SoxD"/>
    <property type="match status" value="1"/>
</dbReference>
<dbReference type="InterPro" id="IPR006279">
    <property type="entry name" value="SoxD"/>
</dbReference>
<reference evidence="2 3" key="1">
    <citation type="submission" date="2014-11" db="EMBL/GenBank/DDBJ databases">
        <title>Comparative genomics of Methylobacterium species.</title>
        <authorList>
            <person name="Chaudhry V."/>
            <person name="Patil P.B."/>
        </authorList>
    </citation>
    <scope>NUCLEOTIDE SEQUENCE [LARGE SCALE GENOMIC DNA]</scope>
    <source>
        <strain evidence="2 3">SE3.6</strain>
    </source>
</reference>
<dbReference type="Gene3D" id="3.30.2270.10">
    <property type="entry name" value="Folate-binding superfamily"/>
    <property type="match status" value="1"/>
</dbReference>
<comment type="caution">
    <text evidence="2">The sequence shown here is derived from an EMBL/GenBank/DDBJ whole genome shotgun (WGS) entry which is preliminary data.</text>
</comment>
<organism evidence="2 3">
    <name type="scientific">Methylobacterium indicum</name>
    <dbReference type="NCBI Taxonomy" id="1775910"/>
    <lineage>
        <taxon>Bacteria</taxon>
        <taxon>Pseudomonadati</taxon>
        <taxon>Pseudomonadota</taxon>
        <taxon>Alphaproteobacteria</taxon>
        <taxon>Hyphomicrobiales</taxon>
        <taxon>Methylobacteriaceae</taxon>
        <taxon>Methylobacterium</taxon>
    </lineage>
</organism>
<dbReference type="InterPro" id="IPR038561">
    <property type="entry name" value="SoxD_sf"/>
</dbReference>
<evidence type="ECO:0000313" key="3">
    <source>
        <dbReference type="Proteomes" id="UP000036471"/>
    </source>
</evidence>
<dbReference type="EMBL" id="JTHG01000263">
    <property type="protein sequence ID" value="KMO15696.1"/>
    <property type="molecule type" value="Genomic_DNA"/>
</dbReference>
<sequence length="72" mass="7679">AAVAVAPPLGVHAERWCHSHGCGRWFNALRDTVSDRFIETYPIGAEPSRPAEAAPAEIPTTATHSTVTQARA</sequence>
<keyword evidence="3" id="KW-1185">Reference proteome</keyword>
<dbReference type="Proteomes" id="UP000036471">
    <property type="component" value="Unassembled WGS sequence"/>
</dbReference>
<gene>
    <name evidence="2" type="ORF">QR79_23970</name>
</gene>
<feature type="compositionally biased region" description="Low complexity" evidence="1">
    <location>
        <begin position="45"/>
        <end position="63"/>
    </location>
</feature>
<dbReference type="RefSeq" id="WP_048461424.1">
    <property type="nucleotide sequence ID" value="NZ_JTHG01000263.1"/>
</dbReference>
<name>A0ABR5GYZ3_9HYPH</name>
<evidence type="ECO:0000313" key="2">
    <source>
        <dbReference type="EMBL" id="KMO15696.1"/>
    </source>
</evidence>
<proteinExistence type="predicted"/>
<protein>
    <submittedName>
        <fullName evidence="2">Sarcosine oxidase subunit delta</fullName>
    </submittedName>
</protein>
<evidence type="ECO:0000256" key="1">
    <source>
        <dbReference type="SAM" id="MobiDB-lite"/>
    </source>
</evidence>
<accession>A0ABR5GYZ3</accession>